<sequence length="431" mass="49691">MKELNNKQSGLHFESKGTFITEREYLKDWSDLIIDESSIDSISNFHDLYGAEYNLDDDETYSTFTNSFYERINKNRKDGFTIDLNPSDLKKSKITLPNSNDKIDFEDCDFDTTDTILSGLDIEYSSTEFELDVGELDIYENDRLISYLDNDKTIIKTELTDTNFTVAEFIDYQVERFEGEVSKSQIVDALASRESLETQLQELKKLDEDSLDYELVDVERLRFRKFDDANNRKKLVTEQSIFAHVDIHSDKCGTLNFQLCTVNDKDSDADYYLVNLNPSDEDKITELSNDEYEKLRDIAGEFLTYKADLILDSEKLENRVESVYGVKLDNLKKEGDFTIATFSIPKHNTTFNFKVNIGSTFTIDNPSAFEDAVDTADNSSKPNDRDLMISLLNFVKTKAELDNKKLIENEKKLHQKKPSIGKNRQAGLRMQ</sequence>
<reference evidence="2 3" key="1">
    <citation type="submission" date="2016-11" db="EMBL/GenBank/DDBJ databases">
        <authorList>
            <person name="Jaros S."/>
            <person name="Januszkiewicz K."/>
            <person name="Wedrychowicz H."/>
        </authorList>
    </citation>
    <scope>NUCLEOTIDE SEQUENCE [LARGE SCALE GENOMIC DNA]</scope>
    <source>
        <strain evidence="2">NVI 5450</strain>
    </source>
</reference>
<gene>
    <name evidence="2" type="ORF">NVI5450_1637</name>
</gene>
<protein>
    <submittedName>
        <fullName evidence="2">Ribosome maturation factor rimP</fullName>
    </submittedName>
</protein>
<dbReference type="Proteomes" id="UP000183794">
    <property type="component" value="Unassembled WGS sequence"/>
</dbReference>
<dbReference type="RefSeq" id="WP_075518126.1">
    <property type="nucleotide sequence ID" value="NZ_FPLD01000051.1"/>
</dbReference>
<name>A0A1L0AZU5_9GAMM</name>
<dbReference type="EMBL" id="FPLD01000051">
    <property type="protein sequence ID" value="SGY94856.1"/>
    <property type="molecule type" value="Genomic_DNA"/>
</dbReference>
<proteinExistence type="predicted"/>
<organism evidence="2 3">
    <name type="scientific">Moritella viscosa</name>
    <dbReference type="NCBI Taxonomy" id="80854"/>
    <lineage>
        <taxon>Bacteria</taxon>
        <taxon>Pseudomonadati</taxon>
        <taxon>Pseudomonadota</taxon>
        <taxon>Gammaproteobacteria</taxon>
        <taxon>Alteromonadales</taxon>
        <taxon>Moritellaceae</taxon>
        <taxon>Moritella</taxon>
    </lineage>
</organism>
<evidence type="ECO:0000313" key="2">
    <source>
        <dbReference type="EMBL" id="SGY94856.1"/>
    </source>
</evidence>
<evidence type="ECO:0000256" key="1">
    <source>
        <dbReference type="SAM" id="MobiDB-lite"/>
    </source>
</evidence>
<dbReference type="AlphaFoldDB" id="A0A1L0AZU5"/>
<evidence type="ECO:0000313" key="3">
    <source>
        <dbReference type="Proteomes" id="UP000183794"/>
    </source>
</evidence>
<feature type="region of interest" description="Disordered" evidence="1">
    <location>
        <begin position="411"/>
        <end position="431"/>
    </location>
</feature>
<accession>A0A1L0AZU5</accession>